<dbReference type="Pfam" id="PF02390">
    <property type="entry name" value="Methyltransf_4"/>
    <property type="match status" value="1"/>
</dbReference>
<name>A0A7S3NIJ4_9STRA</name>
<keyword evidence="6 9" id="KW-0819">tRNA processing</keyword>
<comment type="function">
    <text evidence="9">Catalyzes the formation of N(7)-methylguanine at position 46 (m7G46) in tRNA.</text>
</comment>
<dbReference type="InterPro" id="IPR029063">
    <property type="entry name" value="SAM-dependent_MTases_sf"/>
</dbReference>
<dbReference type="GO" id="GO:0000049">
    <property type="term" value="F:tRNA binding"/>
    <property type="evidence" value="ECO:0007669"/>
    <property type="project" value="UniProtKB-UniRule"/>
</dbReference>
<dbReference type="Gene3D" id="3.40.50.150">
    <property type="entry name" value="Vaccinia Virus protein VP39"/>
    <property type="match status" value="1"/>
</dbReference>
<evidence type="ECO:0000256" key="9">
    <source>
        <dbReference type="HAMAP-Rule" id="MF_03055"/>
    </source>
</evidence>
<evidence type="ECO:0000256" key="1">
    <source>
        <dbReference type="ARBA" id="ARBA00000142"/>
    </source>
</evidence>
<feature type="binding site" evidence="9">
    <location>
        <begin position="106"/>
        <end position="107"/>
    </location>
    <ligand>
        <name>S-adenosyl-L-methionine</name>
        <dbReference type="ChEBI" id="CHEBI:59789"/>
    </ligand>
</feature>
<gene>
    <name evidence="10" type="ORF">ALAG00032_LOCUS3920</name>
</gene>
<dbReference type="InterPro" id="IPR025763">
    <property type="entry name" value="Trm8_euk"/>
</dbReference>
<dbReference type="GO" id="GO:0008176">
    <property type="term" value="F:tRNA (guanine(46)-N7)-methyltransferase activity"/>
    <property type="evidence" value="ECO:0007669"/>
    <property type="project" value="UniProtKB-UniRule"/>
</dbReference>
<feature type="binding site" evidence="9">
    <location>
        <begin position="249"/>
        <end position="251"/>
    </location>
    <ligand>
        <name>S-adenosyl-L-methionine</name>
        <dbReference type="ChEBI" id="CHEBI:59789"/>
    </ligand>
</feature>
<evidence type="ECO:0000256" key="2">
    <source>
        <dbReference type="ARBA" id="ARBA00022555"/>
    </source>
</evidence>
<dbReference type="GO" id="GO:0043527">
    <property type="term" value="C:tRNA methyltransferase complex"/>
    <property type="evidence" value="ECO:0007669"/>
    <property type="project" value="TreeGrafter"/>
</dbReference>
<feature type="binding site" evidence="9">
    <location>
        <begin position="134"/>
        <end position="135"/>
    </location>
    <ligand>
        <name>S-adenosyl-L-methionine</name>
        <dbReference type="ChEBI" id="CHEBI:59789"/>
    </ligand>
</feature>
<dbReference type="AlphaFoldDB" id="A0A7S3NIJ4"/>
<dbReference type="UniPathway" id="UPA00989"/>
<dbReference type="PANTHER" id="PTHR23417:SF16">
    <property type="entry name" value="TRNA (GUANINE-N(7)-)-METHYLTRANSFERASE"/>
    <property type="match status" value="1"/>
</dbReference>
<evidence type="ECO:0000313" key="10">
    <source>
        <dbReference type="EMBL" id="CAE0363179.1"/>
    </source>
</evidence>
<feature type="binding site" evidence="9">
    <location>
        <position position="154"/>
    </location>
    <ligand>
        <name>S-adenosyl-L-methionine</name>
        <dbReference type="ChEBI" id="CHEBI:59789"/>
    </ligand>
</feature>
<evidence type="ECO:0000256" key="8">
    <source>
        <dbReference type="ARBA" id="ARBA00023242"/>
    </source>
</evidence>
<proteinExistence type="inferred from homology"/>
<organism evidence="10">
    <name type="scientific">Aureoumbra lagunensis</name>
    <dbReference type="NCBI Taxonomy" id="44058"/>
    <lineage>
        <taxon>Eukaryota</taxon>
        <taxon>Sar</taxon>
        <taxon>Stramenopiles</taxon>
        <taxon>Ochrophyta</taxon>
        <taxon>Pelagophyceae</taxon>
        <taxon>Pelagomonadales</taxon>
        <taxon>Aureoumbra</taxon>
    </lineage>
</organism>
<evidence type="ECO:0000256" key="7">
    <source>
        <dbReference type="ARBA" id="ARBA00022884"/>
    </source>
</evidence>
<dbReference type="PROSITE" id="PS51625">
    <property type="entry name" value="SAM_MT_TRMB"/>
    <property type="match status" value="1"/>
</dbReference>
<dbReference type="InterPro" id="IPR003358">
    <property type="entry name" value="tRNA_(Gua-N-7)_MeTrfase_Trmb"/>
</dbReference>
<evidence type="ECO:0000256" key="3">
    <source>
        <dbReference type="ARBA" id="ARBA00022603"/>
    </source>
</evidence>
<comment type="catalytic activity">
    <reaction evidence="1 9">
        <text>guanosine(46) in tRNA + S-adenosyl-L-methionine = N(7)-methylguanosine(46) in tRNA + S-adenosyl-L-homocysteine</text>
        <dbReference type="Rhea" id="RHEA:42708"/>
        <dbReference type="Rhea" id="RHEA-COMP:10188"/>
        <dbReference type="Rhea" id="RHEA-COMP:10189"/>
        <dbReference type="ChEBI" id="CHEBI:57856"/>
        <dbReference type="ChEBI" id="CHEBI:59789"/>
        <dbReference type="ChEBI" id="CHEBI:74269"/>
        <dbReference type="ChEBI" id="CHEBI:74480"/>
        <dbReference type="EC" id="2.1.1.33"/>
    </reaction>
</comment>
<sequence length="312" mass="35918">MVVDEVASYCVDSGNYVEKEEGSMNLYPQKKYFRSRAHCNPLANNDGFDYPKNPDERGNIFVNTSSRTGKNYIDYVDVGCGFGGLSIALANIDDDDEKKKKILALEIRSKVVEFVKRRINALNLQDRIACVRTNAMIHLPHFLHKAEIEKMFFCFPDPHFKAKNFRRRIISKALLTEYAFFLKPYGFLYAITDVSQLHKWHLDTCRNHPSFHIYFHATFHHDSNYQGQSAEEQQYLQCDPFLLAIISHTEEAKKVARAQNPIYCLIAQRLPDDQLPFSPSIVVSSSSGDANKRNEVVEADVFFDQEQDNNDD</sequence>
<comment type="pathway">
    <text evidence="9">tRNA modification; N(7)-methylguanine-tRNA biosynthesis.</text>
</comment>
<feature type="active site" evidence="9">
    <location>
        <position position="157"/>
    </location>
</feature>
<dbReference type="HAMAP" id="MF_03055">
    <property type="entry name" value="tRNA_methyltr_TrmB_euk"/>
    <property type="match status" value="1"/>
</dbReference>
<keyword evidence="7 9" id="KW-0694">RNA-binding</keyword>
<keyword evidence="5 9" id="KW-0949">S-adenosyl-L-methionine</keyword>
<keyword evidence="8 9" id="KW-0539">Nucleus</keyword>
<feature type="binding site" evidence="9">
    <location>
        <position position="79"/>
    </location>
    <ligand>
        <name>S-adenosyl-L-methionine</name>
        <dbReference type="ChEBI" id="CHEBI:59789"/>
    </ligand>
</feature>
<dbReference type="PANTHER" id="PTHR23417">
    <property type="entry name" value="3-DEOXY-D-MANNO-OCTULOSONIC-ACID TRANSFERASE/TRNA GUANINE-N 7 - -METHYLTRANSFERASE"/>
    <property type="match status" value="1"/>
</dbReference>
<keyword evidence="3 9" id="KW-0489">Methyltransferase</keyword>
<dbReference type="GO" id="GO:0005634">
    <property type="term" value="C:nucleus"/>
    <property type="evidence" value="ECO:0007669"/>
    <property type="project" value="UniProtKB-SubCell"/>
</dbReference>
<comment type="subcellular location">
    <subcellularLocation>
        <location evidence="9">Nucleus</location>
    </subcellularLocation>
</comment>
<reference evidence="10" key="1">
    <citation type="submission" date="2021-01" db="EMBL/GenBank/DDBJ databases">
        <authorList>
            <person name="Corre E."/>
            <person name="Pelletier E."/>
            <person name="Niang G."/>
            <person name="Scheremetjew M."/>
            <person name="Finn R."/>
            <person name="Kale V."/>
            <person name="Holt S."/>
            <person name="Cochrane G."/>
            <person name="Meng A."/>
            <person name="Brown T."/>
            <person name="Cohen L."/>
        </authorList>
    </citation>
    <scope>NUCLEOTIDE SEQUENCE</scope>
    <source>
        <strain evidence="10">CCMP1510</strain>
    </source>
</reference>
<evidence type="ECO:0000256" key="4">
    <source>
        <dbReference type="ARBA" id="ARBA00022679"/>
    </source>
</evidence>
<dbReference type="EC" id="2.1.1.33" evidence="9"/>
<evidence type="ECO:0000256" key="5">
    <source>
        <dbReference type="ARBA" id="ARBA00022691"/>
    </source>
</evidence>
<dbReference type="EMBL" id="HBIJ01005547">
    <property type="protein sequence ID" value="CAE0363179.1"/>
    <property type="molecule type" value="Transcribed_RNA"/>
</dbReference>
<dbReference type="SUPFAM" id="SSF53335">
    <property type="entry name" value="S-adenosyl-L-methionine-dependent methyltransferases"/>
    <property type="match status" value="1"/>
</dbReference>
<accession>A0A7S3NIJ4</accession>
<keyword evidence="4 9" id="KW-0808">Transferase</keyword>
<comment type="similarity">
    <text evidence="9">Belongs to the class I-like SAM-binding methyltransferase superfamily. TrmB family.</text>
</comment>
<keyword evidence="2 9" id="KW-0820">tRNA-binding</keyword>
<protein>
    <recommendedName>
        <fullName evidence="9">tRNA (guanine-N(7)-)-methyltransferase</fullName>
        <ecNumber evidence="9">2.1.1.33</ecNumber>
    </recommendedName>
    <alternativeName>
        <fullName evidence="9">tRNA (guanine(46)-N(7))-methyltransferase</fullName>
    </alternativeName>
    <alternativeName>
        <fullName evidence="9">tRNA(m7G46)-methyltransferase</fullName>
    </alternativeName>
</protein>
<evidence type="ECO:0000256" key="6">
    <source>
        <dbReference type="ARBA" id="ARBA00022694"/>
    </source>
</evidence>